<dbReference type="Proteomes" id="UP000214610">
    <property type="component" value="Unassembled WGS sequence"/>
</dbReference>
<comment type="caution">
    <text evidence="2">The sequence shown here is derived from an EMBL/GenBank/DDBJ whole genome shotgun (WGS) entry which is preliminary data.</text>
</comment>
<dbReference type="AlphaFoldDB" id="A0A227KEA1"/>
<dbReference type="EMBL" id="NHMP01000006">
    <property type="protein sequence ID" value="OXE45953.1"/>
    <property type="molecule type" value="Genomic_DNA"/>
</dbReference>
<evidence type="ECO:0000313" key="3">
    <source>
        <dbReference type="Proteomes" id="UP000214610"/>
    </source>
</evidence>
<evidence type="ECO:0008006" key="4">
    <source>
        <dbReference type="Google" id="ProtNLM"/>
    </source>
</evidence>
<protein>
    <recommendedName>
        <fullName evidence="4">Cytoplasmic protein</fullName>
    </recommendedName>
</protein>
<keyword evidence="3" id="KW-1185">Reference proteome</keyword>
<feature type="region of interest" description="Disordered" evidence="1">
    <location>
        <begin position="1"/>
        <end position="21"/>
    </location>
</feature>
<accession>A0A227KEA1</accession>
<sequence length="133" mass="14778">MSEPVQQEKPEQAEDAQMNPEELYREEIYTDRKIGVIRALIPIHVSGEFDDRRPVIYTGEAQIMTQMGPLPISFEIKADNLADAVAKYKEAAKAGVQETIQKLQELRRQEASKLVVPGQPGFTPPSGSGIVMP</sequence>
<proteinExistence type="predicted"/>
<organism evidence="2 3">
    <name type="scientific">Turicimonas muris</name>
    <dbReference type="NCBI Taxonomy" id="1796652"/>
    <lineage>
        <taxon>Bacteria</taxon>
        <taxon>Pseudomonadati</taxon>
        <taxon>Pseudomonadota</taxon>
        <taxon>Betaproteobacteria</taxon>
        <taxon>Burkholderiales</taxon>
        <taxon>Sutterellaceae</taxon>
        <taxon>Turicimonas</taxon>
    </lineage>
</organism>
<reference evidence="3" key="1">
    <citation type="submission" date="2017-05" db="EMBL/GenBank/DDBJ databases">
        <title>Improved OligoMM genomes.</title>
        <authorList>
            <person name="Garzetti D."/>
        </authorList>
    </citation>
    <scope>NUCLEOTIDE SEQUENCE [LARGE SCALE GENOMIC DNA]</scope>
    <source>
        <strain evidence="3">YL45</strain>
    </source>
</reference>
<evidence type="ECO:0000256" key="1">
    <source>
        <dbReference type="SAM" id="MobiDB-lite"/>
    </source>
</evidence>
<dbReference type="RefSeq" id="WP_066594036.1">
    <property type="nucleotide sequence ID" value="NZ_CAJTBZ010000036.1"/>
</dbReference>
<dbReference type="GeneID" id="78362036"/>
<name>A0A227KEA1_9BURK</name>
<gene>
    <name evidence="2" type="ORF">ADH67_09465</name>
</gene>
<feature type="compositionally biased region" description="Basic and acidic residues" evidence="1">
    <location>
        <begin position="1"/>
        <end position="12"/>
    </location>
</feature>
<evidence type="ECO:0000313" key="2">
    <source>
        <dbReference type="EMBL" id="OXE45953.1"/>
    </source>
</evidence>